<protein>
    <submittedName>
        <fullName evidence="1">Uncharacterized protein</fullName>
    </submittedName>
</protein>
<sequence>MNPNVTKVTNYRALTNSMMLLVQSRGRRLDRRAAKCFVKRMKHNDVLRSANQSETPKKHGVVALLVLQPGCSRPTLLAEGT</sequence>
<dbReference type="Proteomes" id="UP000299102">
    <property type="component" value="Unassembled WGS sequence"/>
</dbReference>
<accession>A0A4C1TQZ4</accession>
<keyword evidence="2" id="KW-1185">Reference proteome</keyword>
<gene>
    <name evidence="1" type="ORF">EVAR_9993_1</name>
</gene>
<dbReference type="AlphaFoldDB" id="A0A4C1TQZ4"/>
<evidence type="ECO:0000313" key="2">
    <source>
        <dbReference type="Proteomes" id="UP000299102"/>
    </source>
</evidence>
<proteinExistence type="predicted"/>
<evidence type="ECO:0000313" key="1">
    <source>
        <dbReference type="EMBL" id="GBP16412.1"/>
    </source>
</evidence>
<dbReference type="EMBL" id="BGZK01000079">
    <property type="protein sequence ID" value="GBP16412.1"/>
    <property type="molecule type" value="Genomic_DNA"/>
</dbReference>
<organism evidence="1 2">
    <name type="scientific">Eumeta variegata</name>
    <name type="common">Bagworm moth</name>
    <name type="synonym">Eumeta japonica</name>
    <dbReference type="NCBI Taxonomy" id="151549"/>
    <lineage>
        <taxon>Eukaryota</taxon>
        <taxon>Metazoa</taxon>
        <taxon>Ecdysozoa</taxon>
        <taxon>Arthropoda</taxon>
        <taxon>Hexapoda</taxon>
        <taxon>Insecta</taxon>
        <taxon>Pterygota</taxon>
        <taxon>Neoptera</taxon>
        <taxon>Endopterygota</taxon>
        <taxon>Lepidoptera</taxon>
        <taxon>Glossata</taxon>
        <taxon>Ditrysia</taxon>
        <taxon>Tineoidea</taxon>
        <taxon>Psychidae</taxon>
        <taxon>Oiketicinae</taxon>
        <taxon>Eumeta</taxon>
    </lineage>
</organism>
<reference evidence="1 2" key="1">
    <citation type="journal article" date="2019" name="Commun. Biol.">
        <title>The bagworm genome reveals a unique fibroin gene that provides high tensile strength.</title>
        <authorList>
            <person name="Kono N."/>
            <person name="Nakamura H."/>
            <person name="Ohtoshi R."/>
            <person name="Tomita M."/>
            <person name="Numata K."/>
            <person name="Arakawa K."/>
        </authorList>
    </citation>
    <scope>NUCLEOTIDE SEQUENCE [LARGE SCALE GENOMIC DNA]</scope>
</reference>
<name>A0A4C1TQZ4_EUMVA</name>
<comment type="caution">
    <text evidence="1">The sequence shown here is derived from an EMBL/GenBank/DDBJ whole genome shotgun (WGS) entry which is preliminary data.</text>
</comment>